<dbReference type="RefSeq" id="WP_128465973.1">
    <property type="nucleotide sequence ID" value="NZ_CP035108.1"/>
</dbReference>
<dbReference type="GO" id="GO:0005524">
    <property type="term" value="F:ATP binding"/>
    <property type="evidence" value="ECO:0007669"/>
    <property type="project" value="TreeGrafter"/>
</dbReference>
<proteinExistence type="predicted"/>
<dbReference type="PIRSF" id="PIRSF005647">
    <property type="entry name" value="CooC"/>
    <property type="match status" value="1"/>
</dbReference>
<dbReference type="InterPro" id="IPR050625">
    <property type="entry name" value="ParA/MinD_ATPase"/>
</dbReference>
<dbReference type="GO" id="GO:0016887">
    <property type="term" value="F:ATP hydrolysis activity"/>
    <property type="evidence" value="ECO:0007669"/>
    <property type="project" value="TreeGrafter"/>
</dbReference>
<sequence>MKSDKELLCRNTRIYAVCGKGGVGKTAFTALLTRALAERKSTGRLLVIDADPALGLANALGIKISKTIGQVREAVIQTAKDGIETEIQEMAGMLDYLLLETLVEGNGFALLAMGRSESMGCYCSVNNLLRDAINELSDKFDTILIDGEAGLEQINRQVVETLDYLIILSDSSARGLQTVGLIKKMTEEDKVISCKSIGLVFNRVNSINEMLRRTANEIGINILGVIPNSEQLADFDMRSIALTGLPKHNEAYEAIDTILEQLINRANF</sequence>
<evidence type="ECO:0000313" key="3">
    <source>
        <dbReference type="Proteomes" id="UP000287502"/>
    </source>
</evidence>
<organism evidence="2 3">
    <name type="scientific">Geovibrio thiophilus</name>
    <dbReference type="NCBI Taxonomy" id="139438"/>
    <lineage>
        <taxon>Bacteria</taxon>
        <taxon>Pseudomonadati</taxon>
        <taxon>Deferribacterota</taxon>
        <taxon>Deferribacteres</taxon>
        <taxon>Deferribacterales</taxon>
        <taxon>Geovibrionaceae</taxon>
        <taxon>Geovibrio</taxon>
    </lineage>
</organism>
<dbReference type="OrthoDB" id="9779073at2"/>
<dbReference type="Proteomes" id="UP000287502">
    <property type="component" value="Chromosome"/>
</dbReference>
<dbReference type="SUPFAM" id="SSF52540">
    <property type="entry name" value="P-loop containing nucleoside triphosphate hydrolases"/>
    <property type="match status" value="1"/>
</dbReference>
<dbReference type="PANTHER" id="PTHR43384">
    <property type="entry name" value="SEPTUM SITE-DETERMINING PROTEIN MIND HOMOLOG, CHLOROPLASTIC-RELATED"/>
    <property type="match status" value="1"/>
</dbReference>
<dbReference type="GO" id="GO:0051782">
    <property type="term" value="P:negative regulation of cell division"/>
    <property type="evidence" value="ECO:0007669"/>
    <property type="project" value="TreeGrafter"/>
</dbReference>
<feature type="domain" description="CobQ/CobB/MinD/ParA nucleotide binding" evidence="1">
    <location>
        <begin position="16"/>
        <end position="238"/>
    </location>
</feature>
<dbReference type="GO" id="GO:0009898">
    <property type="term" value="C:cytoplasmic side of plasma membrane"/>
    <property type="evidence" value="ECO:0007669"/>
    <property type="project" value="TreeGrafter"/>
</dbReference>
<dbReference type="EMBL" id="CP035108">
    <property type="protein sequence ID" value="QAR32686.1"/>
    <property type="molecule type" value="Genomic_DNA"/>
</dbReference>
<gene>
    <name evidence="2" type="ORF">EP073_04455</name>
</gene>
<dbReference type="Pfam" id="PF01656">
    <property type="entry name" value="CbiA"/>
    <property type="match status" value="1"/>
</dbReference>
<dbReference type="InterPro" id="IPR002586">
    <property type="entry name" value="CobQ/CobB/MinD/ParA_Nub-bd_dom"/>
</dbReference>
<dbReference type="InterPro" id="IPR014433">
    <property type="entry name" value="CooC"/>
</dbReference>
<protein>
    <submittedName>
        <fullName evidence="2">Carbon monoxide dehydrogenase maturation protein</fullName>
    </submittedName>
</protein>
<dbReference type="Gene3D" id="3.40.50.300">
    <property type="entry name" value="P-loop containing nucleotide triphosphate hydrolases"/>
    <property type="match status" value="1"/>
</dbReference>
<dbReference type="InterPro" id="IPR027417">
    <property type="entry name" value="P-loop_NTPase"/>
</dbReference>
<evidence type="ECO:0000259" key="1">
    <source>
        <dbReference type="Pfam" id="PF01656"/>
    </source>
</evidence>
<dbReference type="KEGG" id="gtl:EP073_04455"/>
<accession>A0A3R5Y6A7</accession>
<evidence type="ECO:0000313" key="2">
    <source>
        <dbReference type="EMBL" id="QAR32686.1"/>
    </source>
</evidence>
<reference evidence="2 3" key="1">
    <citation type="submission" date="2019-01" db="EMBL/GenBank/DDBJ databases">
        <title>Geovibrio thiophilus DSM 11263, complete genome.</title>
        <authorList>
            <person name="Spring S."/>
            <person name="Bunk B."/>
            <person name="Sproer C."/>
        </authorList>
    </citation>
    <scope>NUCLEOTIDE SEQUENCE [LARGE SCALE GENOMIC DNA]</scope>
    <source>
        <strain evidence="2 3">DSM 11263</strain>
    </source>
</reference>
<dbReference type="GO" id="GO:0005829">
    <property type="term" value="C:cytosol"/>
    <property type="evidence" value="ECO:0007669"/>
    <property type="project" value="TreeGrafter"/>
</dbReference>
<name>A0A3R5Y6A7_9BACT</name>
<dbReference type="AlphaFoldDB" id="A0A3R5Y6A7"/>
<dbReference type="PANTHER" id="PTHR43384:SF7">
    <property type="entry name" value="CARBON-MONOXIDE DEHYDROGENASE ACCESSORY PROTEIN"/>
    <property type="match status" value="1"/>
</dbReference>
<keyword evidence="3" id="KW-1185">Reference proteome</keyword>